<dbReference type="GeneID" id="112683340"/>
<dbReference type="SMART" id="SM00355">
    <property type="entry name" value="ZnF_C2H2"/>
    <property type="match status" value="4"/>
</dbReference>
<feature type="binding site" evidence="1">
    <location>
        <position position="14"/>
    </location>
    <ligand>
        <name>Zn(2+)</name>
        <dbReference type="ChEBI" id="CHEBI:29105"/>
    </ligand>
</feature>
<proteinExistence type="predicted"/>
<feature type="domain" description="ZAD" evidence="2">
    <location>
        <begin position="12"/>
        <end position="87"/>
    </location>
</feature>
<dbReference type="GO" id="GO:0008270">
    <property type="term" value="F:zinc ion binding"/>
    <property type="evidence" value="ECO:0007669"/>
    <property type="project" value="UniProtKB-UniRule"/>
</dbReference>
<keyword evidence="1" id="KW-0479">Metal-binding</keyword>
<dbReference type="PROSITE" id="PS00028">
    <property type="entry name" value="ZINC_FINGER_C2H2_1"/>
    <property type="match status" value="1"/>
</dbReference>
<feature type="binding site" evidence="1">
    <location>
        <position position="17"/>
    </location>
    <ligand>
        <name>Zn(2+)</name>
        <dbReference type="ChEBI" id="CHEBI:29105"/>
    </ligand>
</feature>
<feature type="binding site" evidence="1">
    <location>
        <position position="60"/>
    </location>
    <ligand>
        <name>Zn(2+)</name>
        <dbReference type="ChEBI" id="CHEBI:29105"/>
    </ligand>
</feature>
<evidence type="ECO:0000256" key="1">
    <source>
        <dbReference type="PROSITE-ProRule" id="PRU01263"/>
    </source>
</evidence>
<keyword evidence="1" id="KW-0863">Zinc-finger</keyword>
<evidence type="ECO:0000259" key="2">
    <source>
        <dbReference type="PROSITE" id="PS51915"/>
    </source>
</evidence>
<dbReference type="SUPFAM" id="SSF57716">
    <property type="entry name" value="Glucocorticoid receptor-like (DNA-binding domain)"/>
    <property type="match status" value="1"/>
</dbReference>
<dbReference type="GO" id="GO:0005634">
    <property type="term" value="C:nucleus"/>
    <property type="evidence" value="ECO:0007669"/>
    <property type="project" value="InterPro"/>
</dbReference>
<name>A0A2S2R3G5_9HEMI</name>
<dbReference type="OrthoDB" id="6626095at2759"/>
<dbReference type="RefSeq" id="XP_025410131.1">
    <property type="nucleotide sequence ID" value="XM_025554346.1"/>
</dbReference>
<dbReference type="Proteomes" id="UP000694846">
    <property type="component" value="Unplaced"/>
</dbReference>
<dbReference type="InterPro" id="IPR012934">
    <property type="entry name" value="Znf_AD"/>
</dbReference>
<dbReference type="Gene3D" id="3.40.1800.20">
    <property type="match status" value="1"/>
</dbReference>
<dbReference type="EMBL" id="GGMS01015336">
    <property type="protein sequence ID" value="MBY84539.1"/>
    <property type="molecule type" value="Transcribed_RNA"/>
</dbReference>
<keyword evidence="4" id="KW-1185">Reference proteome</keyword>
<reference evidence="3" key="1">
    <citation type="submission" date="2018-04" db="EMBL/GenBank/DDBJ databases">
        <title>Transcriptome assembly of Sipha flava.</title>
        <authorList>
            <person name="Scully E.D."/>
            <person name="Geib S.M."/>
            <person name="Palmer N.A."/>
            <person name="Koch K."/>
            <person name="Bradshaw J."/>
            <person name="Heng-Moss T."/>
            <person name="Sarath G."/>
        </authorList>
    </citation>
    <scope>NUCLEOTIDE SEQUENCE</scope>
</reference>
<gene>
    <name evidence="5" type="primary">LOC112683340</name>
    <name evidence="3" type="ORF">g.51037</name>
</gene>
<evidence type="ECO:0000313" key="4">
    <source>
        <dbReference type="Proteomes" id="UP000694846"/>
    </source>
</evidence>
<dbReference type="PROSITE" id="PS51915">
    <property type="entry name" value="ZAD"/>
    <property type="match status" value="1"/>
</dbReference>
<keyword evidence="1" id="KW-0862">Zinc</keyword>
<protein>
    <submittedName>
        <fullName evidence="5">Uncharacterized protein LOC112683340</fullName>
    </submittedName>
</protein>
<reference evidence="5" key="2">
    <citation type="submission" date="2025-04" db="UniProtKB">
        <authorList>
            <consortium name="RefSeq"/>
        </authorList>
    </citation>
    <scope>IDENTIFICATION</scope>
    <source>
        <tissue evidence="5">Whole body</tissue>
    </source>
</reference>
<accession>A0A2S2R3G5</accession>
<dbReference type="InterPro" id="IPR013087">
    <property type="entry name" value="Znf_C2H2_type"/>
</dbReference>
<evidence type="ECO:0000313" key="5">
    <source>
        <dbReference type="RefSeq" id="XP_025410131.1"/>
    </source>
</evidence>
<evidence type="ECO:0000313" key="3">
    <source>
        <dbReference type="EMBL" id="MBY84539.1"/>
    </source>
</evidence>
<organism evidence="3">
    <name type="scientific">Sipha flava</name>
    <name type="common">yellow sugarcane aphid</name>
    <dbReference type="NCBI Taxonomy" id="143950"/>
    <lineage>
        <taxon>Eukaryota</taxon>
        <taxon>Metazoa</taxon>
        <taxon>Ecdysozoa</taxon>
        <taxon>Arthropoda</taxon>
        <taxon>Hexapoda</taxon>
        <taxon>Insecta</taxon>
        <taxon>Pterygota</taxon>
        <taxon>Neoptera</taxon>
        <taxon>Paraneoptera</taxon>
        <taxon>Hemiptera</taxon>
        <taxon>Sternorrhyncha</taxon>
        <taxon>Aphidomorpha</taxon>
        <taxon>Aphidoidea</taxon>
        <taxon>Aphididae</taxon>
        <taxon>Sipha</taxon>
    </lineage>
</organism>
<dbReference type="AlphaFoldDB" id="A0A2S2R3G5"/>
<feature type="binding site" evidence="1">
    <location>
        <position position="63"/>
    </location>
    <ligand>
        <name>Zn(2+)</name>
        <dbReference type="ChEBI" id="CHEBI:29105"/>
    </ligand>
</feature>
<sequence>MLGRLREIDVFSACRLCLKDFDTTSINIYSDSLDNSGTLVSDIERFFQISMNDGKSTFLCRKCYDFVVDLQDFAETAKKCTEVSDFLYKSISMTGFKKQILHLPQDSILNNPNRTSIISSDGSSELENLSPSSNKFKSTCPFCKSNNLKNNVSSKFNSKIRLCKKHSRPYTCLVPNCNIVFPTLDVFLQHYRFHLDLPINNSVCYTCFEVLNSSKILINTEHKHQDLSELMACCSKKFTSMTDFALHKIIKHSATISMMHLEISTDFKNNNPRFENLNKCLKDELDKCVAKIDTTEASSIMHTNYIYMDAKDSYNCKVCNYECFSVMEYVEHSAKKHNKVLAQKENGIKLCPICDLNYAIEYFDEHIDKCTNTMIINKKLPLKHFGCVICKAIFDDVTPKQFRCHFLFCKSFKKKFYKGKEIDICVNCNFKSDDQSASLLHANSSCIYFQLKMKYAMGPNEKVIVEKKLKSCENDNEDNCEFNFDSIHIHRLNLFCPKLIPIIKAQGNHLYCDPIIRKDIEDYNFLCNNCGSTFYSLTIFEQHLIDTGEVCRSISLLYCKKCLTDFNDYNEFLQHLKQRNGALNSLGIKKEPEPKSESDEIIDYGDGIIMDIPVEFDGEESECDDEKLSVLLQRQEDIIPVNESVSSCRLMSFQEPGPSTLPHFNSVDTELFSESDYSNDHEPECVNEDKVNVTFYKWD</sequence>